<evidence type="ECO:0000256" key="11">
    <source>
        <dbReference type="PIRNR" id="PIRNR005096"/>
    </source>
</evidence>
<name>A0ABT3CUF7_9BACT</name>
<reference evidence="12 13" key="1">
    <citation type="submission" date="2022-10" db="EMBL/GenBank/DDBJ databases">
        <title>Comparative genomics and taxonomic characterization of three novel marine species of genus Reichenbachiella exhibiting antioxidant and polysaccharide degradation activities.</title>
        <authorList>
            <person name="Muhammad N."/>
            <person name="Lee Y.-J."/>
            <person name="Ko J."/>
            <person name="Kim S.-G."/>
        </authorList>
    </citation>
    <scope>NUCLEOTIDE SEQUENCE [LARGE SCALE GENOMIC DNA]</scope>
    <source>
        <strain evidence="12 13">ABR2-5</strain>
    </source>
</reference>
<dbReference type="PROSITE" id="PS00545">
    <property type="entry name" value="ALDOSE_1_EPIMERASE"/>
    <property type="match status" value="1"/>
</dbReference>
<comment type="similarity">
    <text evidence="4 11">Belongs to the aldose epimerase family.</text>
</comment>
<evidence type="ECO:0000256" key="4">
    <source>
        <dbReference type="ARBA" id="ARBA00006206"/>
    </source>
</evidence>
<dbReference type="NCBIfam" id="NF008277">
    <property type="entry name" value="PRK11055.1"/>
    <property type="match status" value="1"/>
</dbReference>
<dbReference type="Proteomes" id="UP001300692">
    <property type="component" value="Unassembled WGS sequence"/>
</dbReference>
<proteinExistence type="inferred from homology"/>
<dbReference type="EC" id="5.1.3.3" evidence="6 11"/>
<dbReference type="PANTHER" id="PTHR10091:SF0">
    <property type="entry name" value="GALACTOSE MUTAROTASE"/>
    <property type="match status" value="1"/>
</dbReference>
<protein>
    <recommendedName>
        <fullName evidence="7 11">Aldose 1-epimerase</fullName>
        <ecNumber evidence="6 11">5.1.3.3</ecNumber>
    </recommendedName>
</protein>
<evidence type="ECO:0000256" key="6">
    <source>
        <dbReference type="ARBA" id="ARBA00013185"/>
    </source>
</evidence>
<comment type="subunit">
    <text evidence="5">Monomer.</text>
</comment>
<evidence type="ECO:0000256" key="9">
    <source>
        <dbReference type="ARBA" id="ARBA00023235"/>
    </source>
</evidence>
<evidence type="ECO:0000256" key="7">
    <source>
        <dbReference type="ARBA" id="ARBA00014165"/>
    </source>
</evidence>
<keyword evidence="9 11" id="KW-0413">Isomerase</keyword>
<keyword evidence="8" id="KW-0106">Calcium</keyword>
<evidence type="ECO:0000256" key="10">
    <source>
        <dbReference type="ARBA" id="ARBA00023277"/>
    </source>
</evidence>
<dbReference type="EMBL" id="JAOYOD010000001">
    <property type="protein sequence ID" value="MCV9387335.1"/>
    <property type="molecule type" value="Genomic_DNA"/>
</dbReference>
<comment type="cofactor">
    <cofactor evidence="2">
        <name>Ca(2+)</name>
        <dbReference type="ChEBI" id="CHEBI:29108"/>
    </cofactor>
</comment>
<dbReference type="PANTHER" id="PTHR10091">
    <property type="entry name" value="ALDOSE-1-EPIMERASE"/>
    <property type="match status" value="1"/>
</dbReference>
<dbReference type="InterPro" id="IPR015443">
    <property type="entry name" value="Aldose_1-epimerase"/>
</dbReference>
<sequence length="352" mass="39282">MRVDKVDIEKEFFGFIEGQPVYLYTLKAGHMALSVMNYGATITAIEVPDRNGQMHSVVAGFSTLEKYLQPHPYMGVIVGRFANRIADGRFTLDGKEYQLSINDSPNHLHGGDSGFDKKVWMAEDPMIGPDHCAIAFTTSSADGEEGYPGNLSIRVVYKVTEQNEVEISYHAITDKATPISLTNHSYFNLSGFQKSRILDHELSINSAFFTEKNENNTSTGRLIKCADTAQDFRLPKKLGKDIDQLVSDRGYDHNHVIEGHGFRSVAQLVDPYSGRMLEVHSDMPGAQIYTSNWWDATLIGSQGIPYEKHGAIAIETQQFPDAPNHTNFPNAILRPGETYESKTRFSFSCQAD</sequence>
<dbReference type="RefSeq" id="WP_264138159.1">
    <property type="nucleotide sequence ID" value="NZ_JAOYOD010000001.1"/>
</dbReference>
<evidence type="ECO:0000256" key="5">
    <source>
        <dbReference type="ARBA" id="ARBA00011245"/>
    </source>
</evidence>
<accession>A0ABT3CUF7</accession>
<dbReference type="Pfam" id="PF01263">
    <property type="entry name" value="Aldose_epim"/>
    <property type="match status" value="1"/>
</dbReference>
<evidence type="ECO:0000256" key="8">
    <source>
        <dbReference type="ARBA" id="ARBA00022837"/>
    </source>
</evidence>
<comment type="pathway">
    <text evidence="3 11">Carbohydrate metabolism; hexose metabolism.</text>
</comment>
<evidence type="ECO:0000313" key="13">
    <source>
        <dbReference type="Proteomes" id="UP001300692"/>
    </source>
</evidence>
<evidence type="ECO:0000313" key="12">
    <source>
        <dbReference type="EMBL" id="MCV9387335.1"/>
    </source>
</evidence>
<dbReference type="SUPFAM" id="SSF74650">
    <property type="entry name" value="Galactose mutarotase-like"/>
    <property type="match status" value="1"/>
</dbReference>
<dbReference type="InterPro" id="IPR047215">
    <property type="entry name" value="Galactose_mutarotase-like"/>
</dbReference>
<evidence type="ECO:0000256" key="3">
    <source>
        <dbReference type="ARBA" id="ARBA00005028"/>
    </source>
</evidence>
<gene>
    <name evidence="12" type="ORF">N7U62_11715</name>
</gene>
<dbReference type="InterPro" id="IPR011013">
    <property type="entry name" value="Gal_mutarotase_sf_dom"/>
</dbReference>
<keyword evidence="10 11" id="KW-0119">Carbohydrate metabolism</keyword>
<dbReference type="Gene3D" id="2.70.98.10">
    <property type="match status" value="1"/>
</dbReference>
<keyword evidence="13" id="KW-1185">Reference proteome</keyword>
<dbReference type="InterPro" id="IPR008183">
    <property type="entry name" value="Aldose_1/G6P_1-epimerase"/>
</dbReference>
<evidence type="ECO:0000256" key="2">
    <source>
        <dbReference type="ARBA" id="ARBA00001913"/>
    </source>
</evidence>
<comment type="catalytic activity">
    <reaction evidence="1 11">
        <text>alpha-D-glucose = beta-D-glucose</text>
        <dbReference type="Rhea" id="RHEA:10264"/>
        <dbReference type="ChEBI" id="CHEBI:15903"/>
        <dbReference type="ChEBI" id="CHEBI:17925"/>
        <dbReference type="EC" id="5.1.3.3"/>
    </reaction>
</comment>
<organism evidence="12 13">
    <name type="scientific">Reichenbachiella ulvae</name>
    <dbReference type="NCBI Taxonomy" id="2980104"/>
    <lineage>
        <taxon>Bacteria</taxon>
        <taxon>Pseudomonadati</taxon>
        <taxon>Bacteroidota</taxon>
        <taxon>Cytophagia</taxon>
        <taxon>Cytophagales</taxon>
        <taxon>Reichenbachiellaceae</taxon>
        <taxon>Reichenbachiella</taxon>
    </lineage>
</organism>
<dbReference type="PIRSF" id="PIRSF005096">
    <property type="entry name" value="GALM"/>
    <property type="match status" value="1"/>
</dbReference>
<comment type="caution">
    <text evidence="12">The sequence shown here is derived from an EMBL/GenBank/DDBJ whole genome shotgun (WGS) entry which is preliminary data.</text>
</comment>
<dbReference type="CDD" id="cd09019">
    <property type="entry name" value="galactose_mutarotase_like"/>
    <property type="match status" value="1"/>
</dbReference>
<evidence type="ECO:0000256" key="1">
    <source>
        <dbReference type="ARBA" id="ARBA00001614"/>
    </source>
</evidence>
<dbReference type="InterPro" id="IPR018052">
    <property type="entry name" value="Ald1_epimerase_CS"/>
</dbReference>
<dbReference type="InterPro" id="IPR014718">
    <property type="entry name" value="GH-type_carb-bd"/>
</dbReference>